<accession>A0AAV4AML4</accession>
<protein>
    <submittedName>
        <fullName evidence="1">Uncharacterized protein</fullName>
    </submittedName>
</protein>
<evidence type="ECO:0000313" key="1">
    <source>
        <dbReference type="EMBL" id="GFO09019.1"/>
    </source>
</evidence>
<name>A0AAV4AML4_9GAST</name>
<organism evidence="1 2">
    <name type="scientific">Plakobranchus ocellatus</name>
    <dbReference type="NCBI Taxonomy" id="259542"/>
    <lineage>
        <taxon>Eukaryota</taxon>
        <taxon>Metazoa</taxon>
        <taxon>Spiralia</taxon>
        <taxon>Lophotrochozoa</taxon>
        <taxon>Mollusca</taxon>
        <taxon>Gastropoda</taxon>
        <taxon>Heterobranchia</taxon>
        <taxon>Euthyneura</taxon>
        <taxon>Panpulmonata</taxon>
        <taxon>Sacoglossa</taxon>
        <taxon>Placobranchoidea</taxon>
        <taxon>Plakobranchidae</taxon>
        <taxon>Plakobranchus</taxon>
    </lineage>
</organism>
<gene>
    <name evidence="1" type="ORF">PoB_003552400</name>
</gene>
<dbReference type="Proteomes" id="UP000735302">
    <property type="component" value="Unassembled WGS sequence"/>
</dbReference>
<comment type="caution">
    <text evidence="1">The sequence shown here is derived from an EMBL/GenBank/DDBJ whole genome shotgun (WGS) entry which is preliminary data.</text>
</comment>
<proteinExistence type="predicted"/>
<dbReference type="EMBL" id="BLXT01004033">
    <property type="protein sequence ID" value="GFO09019.1"/>
    <property type="molecule type" value="Genomic_DNA"/>
</dbReference>
<evidence type="ECO:0000313" key="2">
    <source>
        <dbReference type="Proteomes" id="UP000735302"/>
    </source>
</evidence>
<keyword evidence="2" id="KW-1185">Reference proteome</keyword>
<sequence length="94" mass="10203">MLLETTVATTTTTEAAPLPMLHATSCDKDLLRMVWVENRESFGTVVTFRLTSMSDLTIYDSLNTAGTVDSASALRHVVTLVLRVRATPPAPRPA</sequence>
<dbReference type="AlphaFoldDB" id="A0AAV4AML4"/>
<reference evidence="1 2" key="1">
    <citation type="journal article" date="2021" name="Elife">
        <title>Chloroplast acquisition without the gene transfer in kleptoplastic sea slugs, Plakobranchus ocellatus.</title>
        <authorList>
            <person name="Maeda T."/>
            <person name="Takahashi S."/>
            <person name="Yoshida T."/>
            <person name="Shimamura S."/>
            <person name="Takaki Y."/>
            <person name="Nagai Y."/>
            <person name="Toyoda A."/>
            <person name="Suzuki Y."/>
            <person name="Arimoto A."/>
            <person name="Ishii H."/>
            <person name="Satoh N."/>
            <person name="Nishiyama T."/>
            <person name="Hasebe M."/>
            <person name="Maruyama T."/>
            <person name="Minagawa J."/>
            <person name="Obokata J."/>
            <person name="Shigenobu S."/>
        </authorList>
    </citation>
    <scope>NUCLEOTIDE SEQUENCE [LARGE SCALE GENOMIC DNA]</scope>
</reference>